<dbReference type="eggNOG" id="ENOG50330Q3">
    <property type="taxonomic scope" value="Bacteria"/>
</dbReference>
<feature type="region of interest" description="Disordered" evidence="1">
    <location>
        <begin position="415"/>
        <end position="436"/>
    </location>
</feature>
<keyword evidence="2" id="KW-1133">Transmembrane helix</keyword>
<evidence type="ECO:0000313" key="4">
    <source>
        <dbReference type="Proteomes" id="UP000002218"/>
    </source>
</evidence>
<dbReference type="OrthoDB" id="5181663at2"/>
<feature type="compositionally biased region" description="Gly residues" evidence="1">
    <location>
        <begin position="352"/>
        <end position="363"/>
    </location>
</feature>
<feature type="compositionally biased region" description="Low complexity" evidence="1">
    <location>
        <begin position="329"/>
        <end position="351"/>
    </location>
</feature>
<name>C8X691_NAKMY</name>
<dbReference type="Proteomes" id="UP000002218">
    <property type="component" value="Chromosome"/>
</dbReference>
<evidence type="ECO:0000313" key="3">
    <source>
        <dbReference type="EMBL" id="ACV76862.1"/>
    </source>
</evidence>
<feature type="region of interest" description="Disordered" evidence="1">
    <location>
        <begin position="317"/>
        <end position="401"/>
    </location>
</feature>
<dbReference type="KEGG" id="nml:Namu_0442"/>
<evidence type="ECO:0008006" key="5">
    <source>
        <dbReference type="Google" id="ProtNLM"/>
    </source>
</evidence>
<protein>
    <recommendedName>
        <fullName evidence="5">TrbL/VirB6 plasmid conjugal transfer protein</fullName>
    </recommendedName>
</protein>
<dbReference type="AlphaFoldDB" id="C8X691"/>
<accession>C8X691</accession>
<reference evidence="3 4" key="2">
    <citation type="journal article" date="2010" name="Stand. Genomic Sci.">
        <title>Complete genome sequence of Nakamurella multipartita type strain (Y-104).</title>
        <authorList>
            <person name="Tice H."/>
            <person name="Mayilraj S."/>
            <person name="Sims D."/>
            <person name="Lapidus A."/>
            <person name="Nolan M."/>
            <person name="Lucas S."/>
            <person name="Glavina Del Rio T."/>
            <person name="Copeland A."/>
            <person name="Cheng J.F."/>
            <person name="Meincke L."/>
            <person name="Bruce D."/>
            <person name="Goodwin L."/>
            <person name="Pitluck S."/>
            <person name="Ivanova N."/>
            <person name="Mavromatis K."/>
            <person name="Ovchinnikova G."/>
            <person name="Pati A."/>
            <person name="Chen A."/>
            <person name="Palaniappan K."/>
            <person name="Land M."/>
            <person name="Hauser L."/>
            <person name="Chang Y.J."/>
            <person name="Jeffries C.D."/>
            <person name="Detter J.C."/>
            <person name="Brettin T."/>
            <person name="Rohde M."/>
            <person name="Goker M."/>
            <person name="Bristow J."/>
            <person name="Eisen J.A."/>
            <person name="Markowitz V."/>
            <person name="Hugenholtz P."/>
            <person name="Kyrpides N.C."/>
            <person name="Klenk H.P."/>
            <person name="Chen F."/>
        </authorList>
    </citation>
    <scope>NUCLEOTIDE SEQUENCE [LARGE SCALE GENOMIC DNA]</scope>
    <source>
        <strain evidence="4">ATCC 700099 / DSM 44233 / CIP 104796 / JCM 9543 / NBRC 105858 / Y-104</strain>
    </source>
</reference>
<feature type="transmembrane region" description="Helical" evidence="2">
    <location>
        <begin position="182"/>
        <end position="199"/>
    </location>
</feature>
<keyword evidence="4" id="KW-1185">Reference proteome</keyword>
<keyword evidence="2" id="KW-0812">Transmembrane</keyword>
<evidence type="ECO:0000256" key="2">
    <source>
        <dbReference type="SAM" id="Phobius"/>
    </source>
</evidence>
<feature type="transmembrane region" description="Helical" evidence="2">
    <location>
        <begin position="154"/>
        <end position="177"/>
    </location>
</feature>
<dbReference type="InParanoid" id="C8X691"/>
<feature type="region of interest" description="Disordered" evidence="1">
    <location>
        <begin position="458"/>
        <end position="485"/>
    </location>
</feature>
<keyword evidence="2" id="KW-0472">Membrane</keyword>
<sequence length="485" mass="49040" precursor="true">MTTMLAVDGVQDWLSDASDDVLKRIAAGAVNANQWMMLKAIDQINSGLRINLGADWLQDVLGMMRYLVLPVVGLLFVFQVVTAMLARSPSGLWRAVWGSALGLFLGSACAVLTAGLLLIVDQFSNYLLGGAQAAAQDGIKKAFAMQGAIEGSGWLVVTLLAGFGILAWATIIIILFLRKAMIIATLVFAPFAMAGLAYGKTKSWAVKWVELVFALALSKFVVCVILTLAYSAVASSVTGDISDALLGSVWVLLAAFSPLAVLQFVHFASEQITAANTTGTAAALRNAGRGLGMTRHGTAALAGGAGAVGGWLAGKAASGGKANQPTSPASAVGGRPAVAAGAGAGKANVGGTVSGTGGSGSGTGSPLAGGDVSSPAAPSDVEPVGSSPAAATGSPVGESPDAVQWPRLQEHFNQVAQQGGHHPSVHPAGAAQTLGIPRSQAERMFLVAETQGLLGPQQVDGSRRLLTTTPASTPILTPTPGGSRA</sequence>
<feature type="transmembrane region" description="Helical" evidence="2">
    <location>
        <begin position="245"/>
        <end position="265"/>
    </location>
</feature>
<dbReference type="HOGENOM" id="CLU_562385_0_0_11"/>
<dbReference type="RefSeq" id="WP_015745780.1">
    <property type="nucleotide sequence ID" value="NC_013235.1"/>
</dbReference>
<evidence type="ECO:0000256" key="1">
    <source>
        <dbReference type="SAM" id="MobiDB-lite"/>
    </source>
</evidence>
<proteinExistence type="predicted"/>
<feature type="compositionally biased region" description="Polar residues" evidence="1">
    <location>
        <begin position="465"/>
        <end position="476"/>
    </location>
</feature>
<feature type="transmembrane region" description="Helical" evidence="2">
    <location>
        <begin position="66"/>
        <end position="86"/>
    </location>
</feature>
<dbReference type="EMBL" id="CP001737">
    <property type="protein sequence ID" value="ACV76862.1"/>
    <property type="molecule type" value="Genomic_DNA"/>
</dbReference>
<feature type="transmembrane region" description="Helical" evidence="2">
    <location>
        <begin position="98"/>
        <end position="120"/>
    </location>
</feature>
<reference evidence="4" key="1">
    <citation type="submission" date="2009-09" db="EMBL/GenBank/DDBJ databases">
        <title>The complete genome of Nakamurella multipartita DSM 44233.</title>
        <authorList>
            <consortium name="US DOE Joint Genome Institute (JGI-PGF)"/>
            <person name="Lucas S."/>
            <person name="Copeland A."/>
            <person name="Lapidus A."/>
            <person name="Glavina del Rio T."/>
            <person name="Dalin E."/>
            <person name="Tice H."/>
            <person name="Bruce D."/>
            <person name="Goodwin L."/>
            <person name="Pitluck S."/>
            <person name="Kyrpides N."/>
            <person name="Mavromatis K."/>
            <person name="Ivanova N."/>
            <person name="Ovchinnikova G."/>
            <person name="Sims D."/>
            <person name="Meincke L."/>
            <person name="Brettin T."/>
            <person name="Detter J.C."/>
            <person name="Han C."/>
            <person name="Larimer F."/>
            <person name="Land M."/>
            <person name="Hauser L."/>
            <person name="Markowitz V."/>
            <person name="Cheng J.-F."/>
            <person name="Hugenholtz P."/>
            <person name="Woyke T."/>
            <person name="Wu D."/>
            <person name="Klenk H.-P."/>
            <person name="Eisen J.A."/>
        </authorList>
    </citation>
    <scope>NUCLEOTIDE SEQUENCE [LARGE SCALE GENOMIC DNA]</scope>
    <source>
        <strain evidence="4">ATCC 700099 / DSM 44233 / CIP 104796 / JCM 9543 / NBRC 105858 / Y-104</strain>
    </source>
</reference>
<gene>
    <name evidence="3" type="ordered locus">Namu_0442</name>
</gene>
<dbReference type="STRING" id="479431.Namu_0442"/>
<feature type="transmembrane region" description="Helical" evidence="2">
    <location>
        <begin position="211"/>
        <end position="233"/>
    </location>
</feature>
<organism evidence="3 4">
    <name type="scientific">Nakamurella multipartita (strain ATCC 700099 / DSM 44233 / CIP 104796 / JCM 9543 / NBRC 105858 / Y-104)</name>
    <name type="common">Microsphaera multipartita</name>
    <dbReference type="NCBI Taxonomy" id="479431"/>
    <lineage>
        <taxon>Bacteria</taxon>
        <taxon>Bacillati</taxon>
        <taxon>Actinomycetota</taxon>
        <taxon>Actinomycetes</taxon>
        <taxon>Nakamurellales</taxon>
        <taxon>Nakamurellaceae</taxon>
        <taxon>Nakamurella</taxon>
    </lineage>
</organism>